<dbReference type="GO" id="GO:0042802">
    <property type="term" value="F:identical protein binding"/>
    <property type="evidence" value="ECO:0007669"/>
    <property type="project" value="UniProtKB-ARBA"/>
</dbReference>
<comment type="subcellular location">
    <subcellularLocation>
        <location evidence="9">Cytoplasm</location>
    </subcellularLocation>
</comment>
<sequence length="170" mass="19681">MITERMQKELNDQVRKEFYSAYLYLSIGAYFTSINLEGFANWFRIQAQEERDHAMMFFDYINRVGGRVQLGAIDAPDFDFESIEQALRLTLEHEQLVTRSIYNIVDVAIEEKDHKTNQFLQWFVNEQTEEEASADANLKKVQLVGNDGRGILMLDGEMAQRVYTPPTAAV</sequence>
<dbReference type="OrthoDB" id="9801481at2"/>
<dbReference type="GO" id="GO:0005829">
    <property type="term" value="C:cytosol"/>
    <property type="evidence" value="ECO:0007669"/>
    <property type="project" value="TreeGrafter"/>
</dbReference>
<evidence type="ECO:0000259" key="11">
    <source>
        <dbReference type="PROSITE" id="PS50905"/>
    </source>
</evidence>
<dbReference type="RefSeq" id="WP_114299509.1">
    <property type="nucleotide sequence ID" value="NZ_QPJT01000030.1"/>
</dbReference>
<keyword evidence="13" id="KW-1185">Reference proteome</keyword>
<proteinExistence type="inferred from homology"/>
<comment type="caution">
    <text evidence="12">The sequence shown here is derived from an EMBL/GenBank/DDBJ whole genome shotgun (WGS) entry which is preliminary data.</text>
</comment>
<evidence type="ECO:0000256" key="8">
    <source>
        <dbReference type="PIRSR" id="PIRSR601519-1"/>
    </source>
</evidence>
<reference evidence="12 13" key="1">
    <citation type="submission" date="2018-07" db="EMBL/GenBank/DDBJ databases">
        <title>Genomic Encyclopedia of Type Strains, Phase IV (KMG-IV): sequencing the most valuable type-strain genomes for metagenomic binning, comparative biology and taxonomic classification.</title>
        <authorList>
            <person name="Goeker M."/>
        </authorList>
    </citation>
    <scope>NUCLEOTIDE SEQUENCE [LARGE SCALE GENOMIC DNA]</scope>
    <source>
        <strain evidence="12 13">DSM 27016</strain>
    </source>
</reference>
<evidence type="ECO:0000313" key="12">
    <source>
        <dbReference type="EMBL" id="RCX10336.1"/>
    </source>
</evidence>
<keyword evidence="10" id="KW-1133">Transmembrane helix</keyword>
<evidence type="ECO:0000256" key="3">
    <source>
        <dbReference type="ARBA" id="ARBA00022434"/>
    </source>
</evidence>
<keyword evidence="4 8" id="KW-0479">Metal-binding</keyword>
<dbReference type="GO" id="GO:0008198">
    <property type="term" value="F:ferrous iron binding"/>
    <property type="evidence" value="ECO:0007669"/>
    <property type="project" value="TreeGrafter"/>
</dbReference>
<dbReference type="InterPro" id="IPR008331">
    <property type="entry name" value="Ferritin_DPS_dom"/>
</dbReference>
<dbReference type="PANTHER" id="PTHR11431:SF127">
    <property type="entry name" value="BACTERIAL NON-HEME FERRITIN"/>
    <property type="match status" value="1"/>
</dbReference>
<dbReference type="PANTHER" id="PTHR11431">
    <property type="entry name" value="FERRITIN"/>
    <property type="match status" value="1"/>
</dbReference>
<feature type="binding site" evidence="8">
    <location>
        <position position="94"/>
    </location>
    <ligand>
        <name>Fe cation</name>
        <dbReference type="ChEBI" id="CHEBI:24875"/>
        <label>1</label>
    </ligand>
</feature>
<dbReference type="InterPro" id="IPR009040">
    <property type="entry name" value="Ferritin-like_diiron"/>
</dbReference>
<feature type="binding site" evidence="8">
    <location>
        <position position="50"/>
    </location>
    <ligand>
        <name>Fe cation</name>
        <dbReference type="ChEBI" id="CHEBI:24875"/>
        <label>1</label>
    </ligand>
</feature>
<gene>
    <name evidence="12" type="ORF">DFR58_1301</name>
</gene>
<evidence type="ECO:0000256" key="6">
    <source>
        <dbReference type="ARBA" id="ARBA00023004"/>
    </source>
</evidence>
<dbReference type="EMBL" id="QPJT01000030">
    <property type="protein sequence ID" value="RCX10336.1"/>
    <property type="molecule type" value="Genomic_DNA"/>
</dbReference>
<evidence type="ECO:0000256" key="9">
    <source>
        <dbReference type="RuleBase" id="RU361145"/>
    </source>
</evidence>
<keyword evidence="10" id="KW-0472">Membrane</keyword>
<dbReference type="GO" id="GO:0006826">
    <property type="term" value="P:iron ion transport"/>
    <property type="evidence" value="ECO:0007669"/>
    <property type="project" value="InterPro"/>
</dbReference>
<feature type="domain" description="Ferritin-like diiron" evidence="11">
    <location>
        <begin position="1"/>
        <end position="145"/>
    </location>
</feature>
<dbReference type="CDD" id="cd01055">
    <property type="entry name" value="Nonheme_Ferritin"/>
    <property type="match status" value="1"/>
</dbReference>
<dbReference type="Gene3D" id="1.20.1260.10">
    <property type="match status" value="1"/>
</dbReference>
<dbReference type="SUPFAM" id="SSF47240">
    <property type="entry name" value="Ferritin-like"/>
    <property type="match status" value="1"/>
</dbReference>
<evidence type="ECO:0000256" key="5">
    <source>
        <dbReference type="ARBA" id="ARBA00023002"/>
    </source>
</evidence>
<keyword evidence="5" id="KW-0560">Oxidoreductase</keyword>
<dbReference type="AlphaFoldDB" id="A0A369AQ22"/>
<evidence type="ECO:0000256" key="7">
    <source>
        <dbReference type="ARBA" id="ARBA00048035"/>
    </source>
</evidence>
<dbReference type="FunFam" id="1.20.1260.10:FF:000001">
    <property type="entry name" value="Non-heme ferritin"/>
    <property type="match status" value="1"/>
</dbReference>
<keyword evidence="9" id="KW-0963">Cytoplasm</keyword>
<name>A0A369AQ22_9FIRM</name>
<dbReference type="InterPro" id="IPR041719">
    <property type="entry name" value="Ferritin_prok"/>
</dbReference>
<organism evidence="12 13">
    <name type="scientific">Anaerobacterium chartisolvens</name>
    <dbReference type="NCBI Taxonomy" id="1297424"/>
    <lineage>
        <taxon>Bacteria</taxon>
        <taxon>Bacillati</taxon>
        <taxon>Bacillota</taxon>
        <taxon>Clostridia</taxon>
        <taxon>Eubacteriales</taxon>
        <taxon>Oscillospiraceae</taxon>
        <taxon>Anaerobacterium</taxon>
    </lineage>
</organism>
<feature type="binding site" evidence="8">
    <location>
        <position position="127"/>
    </location>
    <ligand>
        <name>Fe cation</name>
        <dbReference type="ChEBI" id="CHEBI:24875"/>
        <label>1</label>
    </ligand>
</feature>
<accession>A0A369AQ22</accession>
<keyword evidence="3 9" id="KW-0409">Iron storage</keyword>
<comment type="similarity">
    <text evidence="2 9">Belongs to the ferritin family. Prokaryotic subfamily.</text>
</comment>
<evidence type="ECO:0000256" key="10">
    <source>
        <dbReference type="SAM" id="Phobius"/>
    </source>
</evidence>
<dbReference type="InterPro" id="IPR009078">
    <property type="entry name" value="Ferritin-like_SF"/>
</dbReference>
<keyword evidence="6 8" id="KW-0408">Iron</keyword>
<feature type="transmembrane region" description="Helical" evidence="10">
    <location>
        <begin position="21"/>
        <end position="43"/>
    </location>
</feature>
<dbReference type="InterPro" id="IPR012347">
    <property type="entry name" value="Ferritin-like"/>
</dbReference>
<evidence type="ECO:0000256" key="1">
    <source>
        <dbReference type="ARBA" id="ARBA00002485"/>
    </source>
</evidence>
<dbReference type="PROSITE" id="PS50905">
    <property type="entry name" value="FERRITIN_LIKE"/>
    <property type="match status" value="1"/>
</dbReference>
<comment type="catalytic activity">
    <reaction evidence="7 9">
        <text>4 Fe(2+) + O2 + 6 H2O = 4 iron(III) oxide-hydroxide + 12 H(+)</text>
        <dbReference type="Rhea" id="RHEA:11972"/>
        <dbReference type="ChEBI" id="CHEBI:15377"/>
        <dbReference type="ChEBI" id="CHEBI:15378"/>
        <dbReference type="ChEBI" id="CHEBI:15379"/>
        <dbReference type="ChEBI" id="CHEBI:29033"/>
        <dbReference type="ChEBI" id="CHEBI:78619"/>
        <dbReference type="EC" id="1.16.3.2"/>
    </reaction>
</comment>
<feature type="binding site" evidence="8">
    <location>
        <position position="53"/>
    </location>
    <ligand>
        <name>Fe cation</name>
        <dbReference type="ChEBI" id="CHEBI:24875"/>
        <label>1</label>
    </ligand>
</feature>
<evidence type="ECO:0000256" key="2">
    <source>
        <dbReference type="ARBA" id="ARBA00006950"/>
    </source>
</evidence>
<dbReference type="GO" id="GO:0004322">
    <property type="term" value="F:ferroxidase activity"/>
    <property type="evidence" value="ECO:0007669"/>
    <property type="project" value="TreeGrafter"/>
</dbReference>
<dbReference type="InterPro" id="IPR001519">
    <property type="entry name" value="Ferritin"/>
</dbReference>
<dbReference type="EC" id="1.16.3.2" evidence="9"/>
<dbReference type="GO" id="GO:0006879">
    <property type="term" value="P:intracellular iron ion homeostasis"/>
    <property type="evidence" value="ECO:0007669"/>
    <property type="project" value="UniProtKB-KW"/>
</dbReference>
<dbReference type="Pfam" id="PF00210">
    <property type="entry name" value="Ferritin"/>
    <property type="match status" value="1"/>
</dbReference>
<protein>
    <recommendedName>
        <fullName evidence="9">Ferritin</fullName>
        <ecNumber evidence="9">1.16.3.2</ecNumber>
    </recommendedName>
</protein>
<feature type="binding site" evidence="8">
    <location>
        <position position="17"/>
    </location>
    <ligand>
        <name>Fe cation</name>
        <dbReference type="ChEBI" id="CHEBI:24875"/>
        <label>1</label>
    </ligand>
</feature>
<dbReference type="GO" id="GO:0008199">
    <property type="term" value="F:ferric iron binding"/>
    <property type="evidence" value="ECO:0007669"/>
    <property type="project" value="InterPro"/>
</dbReference>
<keyword evidence="10" id="KW-0812">Transmembrane</keyword>
<dbReference type="Proteomes" id="UP000253034">
    <property type="component" value="Unassembled WGS sequence"/>
</dbReference>
<evidence type="ECO:0000256" key="4">
    <source>
        <dbReference type="ARBA" id="ARBA00022723"/>
    </source>
</evidence>
<evidence type="ECO:0000313" key="13">
    <source>
        <dbReference type="Proteomes" id="UP000253034"/>
    </source>
</evidence>
<comment type="function">
    <text evidence="1 9">Iron-storage protein.</text>
</comment>